<dbReference type="PANTHER" id="PTHR33048:SF129">
    <property type="entry name" value="INTEGRAL MEMBRANE PROTEIN-RELATED"/>
    <property type="match status" value="1"/>
</dbReference>
<keyword evidence="3 7" id="KW-1133">Transmembrane helix</keyword>
<feature type="transmembrane region" description="Helical" evidence="7">
    <location>
        <begin position="105"/>
        <end position="129"/>
    </location>
</feature>
<feature type="region of interest" description="Disordered" evidence="6">
    <location>
        <begin position="394"/>
        <end position="442"/>
    </location>
</feature>
<comment type="subcellular location">
    <subcellularLocation>
        <location evidence="1">Membrane</location>
        <topology evidence="1">Multi-pass membrane protein</topology>
    </subcellularLocation>
</comment>
<accession>A0A2V1DRL2</accession>
<keyword evidence="2 7" id="KW-0812">Transmembrane</keyword>
<dbReference type="Pfam" id="PF20684">
    <property type="entry name" value="Fung_rhodopsin"/>
    <property type="match status" value="1"/>
</dbReference>
<keyword evidence="4 7" id="KW-0472">Membrane</keyword>
<evidence type="ECO:0000313" key="10">
    <source>
        <dbReference type="Proteomes" id="UP000244855"/>
    </source>
</evidence>
<dbReference type="OrthoDB" id="5429740at2759"/>
<feature type="transmembrane region" description="Helical" evidence="7">
    <location>
        <begin position="194"/>
        <end position="218"/>
    </location>
</feature>
<protein>
    <recommendedName>
        <fullName evidence="8">Rhodopsin domain-containing protein</fullName>
    </recommendedName>
</protein>
<feature type="transmembrane region" description="Helical" evidence="7">
    <location>
        <begin position="28"/>
        <end position="51"/>
    </location>
</feature>
<evidence type="ECO:0000256" key="5">
    <source>
        <dbReference type="ARBA" id="ARBA00038359"/>
    </source>
</evidence>
<feature type="compositionally biased region" description="Pro residues" evidence="6">
    <location>
        <begin position="401"/>
        <end position="410"/>
    </location>
</feature>
<evidence type="ECO:0000313" key="9">
    <source>
        <dbReference type="EMBL" id="PVH99824.1"/>
    </source>
</evidence>
<dbReference type="InterPro" id="IPR049326">
    <property type="entry name" value="Rhodopsin_dom_fungi"/>
</dbReference>
<reference evidence="9 10" key="1">
    <citation type="journal article" date="2018" name="Sci. Rep.">
        <title>Comparative genomics provides insights into the lifestyle and reveals functional heterogeneity of dark septate endophytic fungi.</title>
        <authorList>
            <person name="Knapp D.G."/>
            <person name="Nemeth J.B."/>
            <person name="Barry K."/>
            <person name="Hainaut M."/>
            <person name="Henrissat B."/>
            <person name="Johnson J."/>
            <person name="Kuo A."/>
            <person name="Lim J.H.P."/>
            <person name="Lipzen A."/>
            <person name="Nolan M."/>
            <person name="Ohm R.A."/>
            <person name="Tamas L."/>
            <person name="Grigoriev I.V."/>
            <person name="Spatafora J.W."/>
            <person name="Nagy L.G."/>
            <person name="Kovacs G.M."/>
        </authorList>
    </citation>
    <scope>NUCLEOTIDE SEQUENCE [LARGE SCALE GENOMIC DNA]</scope>
    <source>
        <strain evidence="9 10">DSE2036</strain>
    </source>
</reference>
<proteinExistence type="inferred from homology"/>
<evidence type="ECO:0000256" key="7">
    <source>
        <dbReference type="SAM" id="Phobius"/>
    </source>
</evidence>
<evidence type="ECO:0000256" key="4">
    <source>
        <dbReference type="ARBA" id="ARBA00023136"/>
    </source>
</evidence>
<evidence type="ECO:0000256" key="3">
    <source>
        <dbReference type="ARBA" id="ARBA00022989"/>
    </source>
</evidence>
<feature type="transmembrane region" description="Helical" evidence="7">
    <location>
        <begin position="230"/>
        <end position="251"/>
    </location>
</feature>
<gene>
    <name evidence="9" type="ORF">DM02DRAFT_710258</name>
</gene>
<feature type="domain" description="Rhodopsin" evidence="8">
    <location>
        <begin position="47"/>
        <end position="295"/>
    </location>
</feature>
<dbReference type="AlphaFoldDB" id="A0A2V1DRL2"/>
<evidence type="ECO:0000256" key="2">
    <source>
        <dbReference type="ARBA" id="ARBA00022692"/>
    </source>
</evidence>
<comment type="similarity">
    <text evidence="5">Belongs to the SAT4 family.</text>
</comment>
<organism evidence="9 10">
    <name type="scientific">Periconia macrospinosa</name>
    <dbReference type="NCBI Taxonomy" id="97972"/>
    <lineage>
        <taxon>Eukaryota</taxon>
        <taxon>Fungi</taxon>
        <taxon>Dikarya</taxon>
        <taxon>Ascomycota</taxon>
        <taxon>Pezizomycotina</taxon>
        <taxon>Dothideomycetes</taxon>
        <taxon>Pleosporomycetidae</taxon>
        <taxon>Pleosporales</taxon>
        <taxon>Massarineae</taxon>
        <taxon>Periconiaceae</taxon>
        <taxon>Periconia</taxon>
    </lineage>
</organism>
<dbReference type="Proteomes" id="UP000244855">
    <property type="component" value="Unassembled WGS sequence"/>
</dbReference>
<keyword evidence="10" id="KW-1185">Reference proteome</keyword>
<dbReference type="PANTHER" id="PTHR33048">
    <property type="entry name" value="PTH11-LIKE INTEGRAL MEMBRANE PROTEIN (AFU_ORTHOLOGUE AFUA_5G11245)"/>
    <property type="match status" value="1"/>
</dbReference>
<feature type="transmembrane region" description="Helical" evidence="7">
    <location>
        <begin position="271"/>
        <end position="294"/>
    </location>
</feature>
<dbReference type="InterPro" id="IPR052337">
    <property type="entry name" value="SAT4-like"/>
</dbReference>
<feature type="transmembrane region" description="Helical" evidence="7">
    <location>
        <begin position="141"/>
        <end position="174"/>
    </location>
</feature>
<name>A0A2V1DRL2_9PLEO</name>
<dbReference type="GO" id="GO:0016020">
    <property type="term" value="C:membrane"/>
    <property type="evidence" value="ECO:0007669"/>
    <property type="project" value="UniProtKB-SubCell"/>
</dbReference>
<sequence length="442" mass="49862">MPGGFHLPLEFIASWPVPNYVNPVTRPMATSLIAGIFGPITLCLVFARLWVRLLMQRNGGLDDWLMIASVVSALFIKEFIAYTYSRSLCRHIWDVESSLYVLQRKLILAIELNFVIVTGLIKISVLLFYRRLGGRGVSKTFRIVTWTAIGSITASTTTFFLLSVLGCRPISAIWEQADPSKFLSAQRMDCLDEGAIVFSAGVVSTVQDFVTAILPTFIYWNTQIPFRQKVALFGIFATAYVVVAFGAMRTYATYVLFFKTYDISWQSWEVWNWTLLELYVGLICANSPALKIFFKQFLNLKTFNASRQQHPSKSRPNESQIRSTAANSRSSRLTFWKEPYANYGYHSQPTELSIDEHGGVYVKKSMDVEFPNRPYHVEEATDSIELDELGMLNNSATPHRQPVPPVPPLPQSVRLSRESRGWRLSANDPEGSIVGSGTPHDV</sequence>
<evidence type="ECO:0000256" key="1">
    <source>
        <dbReference type="ARBA" id="ARBA00004141"/>
    </source>
</evidence>
<dbReference type="EMBL" id="KZ805384">
    <property type="protein sequence ID" value="PVH99824.1"/>
    <property type="molecule type" value="Genomic_DNA"/>
</dbReference>
<feature type="transmembrane region" description="Helical" evidence="7">
    <location>
        <begin position="63"/>
        <end position="85"/>
    </location>
</feature>
<evidence type="ECO:0000259" key="8">
    <source>
        <dbReference type="Pfam" id="PF20684"/>
    </source>
</evidence>
<evidence type="ECO:0000256" key="6">
    <source>
        <dbReference type="SAM" id="MobiDB-lite"/>
    </source>
</evidence>